<dbReference type="EMBL" id="JAPEVA010000001">
    <property type="protein sequence ID" value="KAJ4413201.1"/>
    <property type="molecule type" value="Genomic_DNA"/>
</dbReference>
<dbReference type="Gene3D" id="3.90.180.10">
    <property type="entry name" value="Medium-chain alcohol dehydrogenases, catalytic domain"/>
    <property type="match status" value="1"/>
</dbReference>
<dbReference type="PROSITE" id="PS00059">
    <property type="entry name" value="ADH_ZINC"/>
    <property type="match status" value="1"/>
</dbReference>
<comment type="similarity">
    <text evidence="4">Belongs to the zinc-containing alcohol dehydrogenase family.</text>
</comment>
<keyword evidence="1 4" id="KW-0479">Metal-binding</keyword>
<keyword evidence="2 4" id="KW-0862">Zinc</keyword>
<reference evidence="7" key="1">
    <citation type="submission" date="2022-10" db="EMBL/GenBank/DDBJ databases">
        <title>Tapping the CABI collections for fungal endophytes: first genome assemblies for Collariella, Neodidymelliopsis, Ascochyta clinopodiicola, Didymella pomorum, Didymosphaeria variabile, Neocosmospora piperis and Neocucurbitaria cava.</title>
        <authorList>
            <person name="Hill R."/>
        </authorList>
    </citation>
    <scope>NUCLEOTIDE SEQUENCE</scope>
    <source>
        <strain evidence="7">IMI 355091</strain>
    </source>
</reference>
<dbReference type="InterPro" id="IPR002328">
    <property type="entry name" value="ADH_Zn_CS"/>
</dbReference>
<evidence type="ECO:0000259" key="6">
    <source>
        <dbReference type="Pfam" id="PF08240"/>
    </source>
</evidence>
<name>A0A9W9DC12_9PLEO</name>
<evidence type="ECO:0000256" key="1">
    <source>
        <dbReference type="ARBA" id="ARBA00022723"/>
    </source>
</evidence>
<evidence type="ECO:0000256" key="4">
    <source>
        <dbReference type="RuleBase" id="RU361277"/>
    </source>
</evidence>
<dbReference type="Gene3D" id="3.40.50.720">
    <property type="entry name" value="NAD(P)-binding Rossmann-like Domain"/>
    <property type="match status" value="1"/>
</dbReference>
<feature type="domain" description="Alcohol dehydrogenase-like C-terminal" evidence="5">
    <location>
        <begin position="130"/>
        <end position="247"/>
    </location>
</feature>
<dbReference type="GO" id="GO:0016491">
    <property type="term" value="F:oxidoreductase activity"/>
    <property type="evidence" value="ECO:0007669"/>
    <property type="project" value="UniProtKB-KW"/>
</dbReference>
<dbReference type="Pfam" id="PF08240">
    <property type="entry name" value="ADH_N"/>
    <property type="match status" value="1"/>
</dbReference>
<dbReference type="InterPro" id="IPR036291">
    <property type="entry name" value="NAD(P)-bd_dom_sf"/>
</dbReference>
<accession>A0A9W9DC12</accession>
<dbReference type="OrthoDB" id="1879366at2759"/>
<gene>
    <name evidence="7" type="ORF">N0V91_000175</name>
</gene>
<keyword evidence="3" id="KW-0560">Oxidoreductase</keyword>
<evidence type="ECO:0000259" key="5">
    <source>
        <dbReference type="Pfam" id="PF00107"/>
    </source>
</evidence>
<dbReference type="Pfam" id="PF00107">
    <property type="entry name" value="ADH_zinc_N"/>
    <property type="match status" value="1"/>
</dbReference>
<organism evidence="7 8">
    <name type="scientific">Didymella pomorum</name>
    <dbReference type="NCBI Taxonomy" id="749634"/>
    <lineage>
        <taxon>Eukaryota</taxon>
        <taxon>Fungi</taxon>
        <taxon>Dikarya</taxon>
        <taxon>Ascomycota</taxon>
        <taxon>Pezizomycotina</taxon>
        <taxon>Dothideomycetes</taxon>
        <taxon>Pleosporomycetidae</taxon>
        <taxon>Pleosporales</taxon>
        <taxon>Pleosporineae</taxon>
        <taxon>Didymellaceae</taxon>
        <taxon>Didymella</taxon>
    </lineage>
</organism>
<dbReference type="PANTHER" id="PTHR43401">
    <property type="entry name" value="L-THREONINE 3-DEHYDROGENASE"/>
    <property type="match status" value="1"/>
</dbReference>
<comment type="cofactor">
    <cofactor evidence="4">
        <name>Zn(2+)</name>
        <dbReference type="ChEBI" id="CHEBI:29105"/>
    </cofactor>
</comment>
<dbReference type="AlphaFoldDB" id="A0A9W9DC12"/>
<dbReference type="InterPro" id="IPR011032">
    <property type="entry name" value="GroES-like_sf"/>
</dbReference>
<dbReference type="GO" id="GO:0008270">
    <property type="term" value="F:zinc ion binding"/>
    <property type="evidence" value="ECO:0007669"/>
    <property type="project" value="InterPro"/>
</dbReference>
<dbReference type="InterPro" id="IPR050129">
    <property type="entry name" value="Zn_alcohol_dh"/>
</dbReference>
<comment type="caution">
    <text evidence="7">The sequence shown here is derived from an EMBL/GenBank/DDBJ whole genome shotgun (WGS) entry which is preliminary data.</text>
</comment>
<dbReference type="InterPro" id="IPR013149">
    <property type="entry name" value="ADH-like_C"/>
</dbReference>
<evidence type="ECO:0000256" key="3">
    <source>
        <dbReference type="ARBA" id="ARBA00023002"/>
    </source>
</evidence>
<evidence type="ECO:0000256" key="2">
    <source>
        <dbReference type="ARBA" id="ARBA00022833"/>
    </source>
</evidence>
<dbReference type="Proteomes" id="UP001140510">
    <property type="component" value="Unassembled WGS sequence"/>
</dbReference>
<proteinExistence type="inferred from homology"/>
<dbReference type="InterPro" id="IPR013154">
    <property type="entry name" value="ADH-like_N"/>
</dbReference>
<protein>
    <recommendedName>
        <fullName evidence="9">Alcohol dehydrogenase</fullName>
    </recommendedName>
</protein>
<dbReference type="SUPFAM" id="SSF51735">
    <property type="entry name" value="NAD(P)-binding Rossmann-fold domains"/>
    <property type="match status" value="1"/>
</dbReference>
<evidence type="ECO:0000313" key="7">
    <source>
        <dbReference type="EMBL" id="KAJ4413201.1"/>
    </source>
</evidence>
<evidence type="ECO:0008006" key="9">
    <source>
        <dbReference type="Google" id="ProtNLM"/>
    </source>
</evidence>
<keyword evidence="8" id="KW-1185">Reference proteome</keyword>
<evidence type="ECO:0000313" key="8">
    <source>
        <dbReference type="Proteomes" id="UP001140510"/>
    </source>
</evidence>
<feature type="domain" description="Alcohol dehydrogenase-like N-terminal" evidence="6">
    <location>
        <begin position="2"/>
        <end position="90"/>
    </location>
</feature>
<sequence length="284" mass="30066">MCHFNCHIIKGHGEEWLTKKPTTLGHEVAGVITKLGPAVTDYNVGNRVTVSLIGYPIQERTWSTCIGIGFDGGNAEYVVVPVSRLVRIPEGVSFEQAAVATDALATSYHAVMVEADAKPGMVLGVVGHGGLGLSGLAFGVINGAIVYGFDIVEAKFKEAQEIGARACFQSLEAAKDVTFDVIVDFAGTGYTTRTALQTVKEGGNVVVIGLGAENISVPVNDLVLHSKSLLGSVGSSVEDLRYVLQLLRDGRLKPSLIEFPFEETAETLASLERGGHRSAVVDEP</sequence>
<dbReference type="SUPFAM" id="SSF50129">
    <property type="entry name" value="GroES-like"/>
    <property type="match status" value="1"/>
</dbReference>
<dbReference type="PANTHER" id="PTHR43401:SF4">
    <property type="entry name" value="D-ARABINOSE 1-DEHYDROGENASE (NADP(+))"/>
    <property type="match status" value="1"/>
</dbReference>